<protein>
    <recommendedName>
        <fullName evidence="3">Ribbon-helix-helix protein, CopG family</fullName>
    </recommendedName>
</protein>
<proteinExistence type="predicted"/>
<evidence type="ECO:0000313" key="2">
    <source>
        <dbReference type="Proteomes" id="UP000247586"/>
    </source>
</evidence>
<dbReference type="EMBL" id="CP029287">
    <property type="protein sequence ID" value="AWS00309.1"/>
    <property type="molecule type" value="Genomic_DNA"/>
</dbReference>
<dbReference type="AlphaFoldDB" id="A0A2U9IW90"/>
<dbReference type="RefSeq" id="WP_110369615.1">
    <property type="nucleotide sequence ID" value="NZ_CP029287.2"/>
</dbReference>
<dbReference type="KEGG" id="mhk:DFR87_12165"/>
<evidence type="ECO:0008006" key="3">
    <source>
        <dbReference type="Google" id="ProtNLM"/>
    </source>
</evidence>
<sequence length="76" mass="8996">MSEVISARLKKDVVKKIDELVSLGLFRSRNEALNFIISQGLKETEKWEEIMRKSKELNLPLLNKNLDDFLTERDRY</sequence>
<dbReference type="STRING" id="1293036.GCA_001315825_02187"/>
<reference evidence="1 2" key="1">
    <citation type="submission" date="2018-05" db="EMBL/GenBank/DDBJ databases">
        <title>Complete Genome Sequences of Extremely Thermoacidophilic, Metal-Mobilizing Type-Strain Members of the Archaeal Family Sulfolobaceae: Acidianus brierleyi DSM-1651T, Acidianus sulfidivorans DSM-18786T, Metallosphaera hakonensis DSM-7519T, and Metallosphaera prunae DSM-10039T.</title>
        <authorList>
            <person name="Counts J.A."/>
            <person name="Kelly R.M."/>
        </authorList>
    </citation>
    <scope>NUCLEOTIDE SEQUENCE [LARGE SCALE GENOMIC DNA]</scope>
    <source>
        <strain evidence="1 2">HO1-1</strain>
    </source>
</reference>
<organism evidence="1 2">
    <name type="scientific">Metallosphaera hakonensis JCM 8857 = DSM 7519</name>
    <dbReference type="NCBI Taxonomy" id="1293036"/>
    <lineage>
        <taxon>Archaea</taxon>
        <taxon>Thermoproteota</taxon>
        <taxon>Thermoprotei</taxon>
        <taxon>Sulfolobales</taxon>
        <taxon>Sulfolobaceae</taxon>
        <taxon>Metallosphaera</taxon>
    </lineage>
</organism>
<name>A0A2U9IW90_9CREN</name>
<reference evidence="2" key="3">
    <citation type="submission" date="2020-03" db="EMBL/GenBank/DDBJ databases">
        <title>Sequencing and Assembly of Multiple Reported Metal-Biooxidizing Members of the Extremely Thermoacidophilic Archaeal Family Sulfolobaceae.</title>
        <authorList>
            <person name="Counts J.A."/>
            <person name="Kelly R.M."/>
        </authorList>
    </citation>
    <scope>NUCLEOTIDE SEQUENCE [LARGE SCALE GENOMIC DNA]</scope>
    <source>
        <strain evidence="2">HO1-1</strain>
    </source>
</reference>
<dbReference type="GeneID" id="36836109"/>
<gene>
    <name evidence="1" type="ORF">DFR87_12165</name>
</gene>
<dbReference type="Proteomes" id="UP000247586">
    <property type="component" value="Chromosome"/>
</dbReference>
<evidence type="ECO:0000313" key="1">
    <source>
        <dbReference type="EMBL" id="AWS00309.1"/>
    </source>
</evidence>
<keyword evidence="2" id="KW-1185">Reference proteome</keyword>
<reference evidence="2" key="2">
    <citation type="submission" date="2020-03" db="EMBL/GenBank/DDBJ databases">
        <title>Complete Genome Sequences of Extremely Thermoacidophilic, Metal-Mobilizing Type-Strain Members of the Archaeal Family Sulfolobaceae: Acidianus brierleyi DSM-1651T, Acidianus sulfidivorans DSM-18786T, Metallosphaera hakonensis DSM-7519T, and Metallosphaera prunae DSM-10039T.</title>
        <authorList>
            <person name="Counts J.A."/>
            <person name="Kelly R.M."/>
        </authorList>
    </citation>
    <scope>NUCLEOTIDE SEQUENCE [LARGE SCALE GENOMIC DNA]</scope>
    <source>
        <strain evidence="2">HO1-1</strain>
    </source>
</reference>
<dbReference type="OrthoDB" id="56938at2157"/>
<accession>A0A2U9IW90</accession>